<reference evidence="4 5" key="1">
    <citation type="submission" date="2016-02" db="EMBL/GenBank/DDBJ databases">
        <title>Discovery of a natural microsporidian pathogen with a broad tissue tropism in Caenorhabditis elegans.</title>
        <authorList>
            <person name="Luallen R.J."/>
            <person name="Reinke A.W."/>
            <person name="Tong L."/>
            <person name="Botts M.R."/>
            <person name="Felix M.-A."/>
            <person name="Troemel E.R."/>
        </authorList>
    </citation>
    <scope>NUCLEOTIDE SEQUENCE [LARGE SCALE GENOMIC DNA]</scope>
    <source>
        <strain evidence="4 5">JUm2807</strain>
    </source>
</reference>
<dbReference type="SUPFAM" id="SSF57756">
    <property type="entry name" value="Retrovirus zinc finger-like domains"/>
    <property type="match status" value="1"/>
</dbReference>
<evidence type="ECO:0000256" key="2">
    <source>
        <dbReference type="SAM" id="MobiDB-lite"/>
    </source>
</evidence>
<feature type="compositionally biased region" description="Low complexity" evidence="2">
    <location>
        <begin position="117"/>
        <end position="126"/>
    </location>
</feature>
<dbReference type="AlphaFoldDB" id="A0A177EI39"/>
<evidence type="ECO:0000313" key="5">
    <source>
        <dbReference type="Proteomes" id="UP000185944"/>
    </source>
</evidence>
<dbReference type="SMART" id="SM00343">
    <property type="entry name" value="ZnF_C2HC"/>
    <property type="match status" value="1"/>
</dbReference>
<dbReference type="Gene3D" id="4.10.60.10">
    <property type="entry name" value="Zinc finger, CCHC-type"/>
    <property type="match status" value="1"/>
</dbReference>
<feature type="region of interest" description="Disordered" evidence="2">
    <location>
        <begin position="104"/>
        <end position="143"/>
    </location>
</feature>
<dbReference type="GO" id="GO:0008270">
    <property type="term" value="F:zinc ion binding"/>
    <property type="evidence" value="ECO:0007669"/>
    <property type="project" value="UniProtKB-KW"/>
</dbReference>
<organism evidence="4 5">
    <name type="scientific">Nematocida displodere</name>
    <dbReference type="NCBI Taxonomy" id="1805483"/>
    <lineage>
        <taxon>Eukaryota</taxon>
        <taxon>Fungi</taxon>
        <taxon>Fungi incertae sedis</taxon>
        <taxon>Microsporidia</taxon>
        <taxon>Nematocida</taxon>
    </lineage>
</organism>
<proteinExistence type="predicted"/>
<dbReference type="EMBL" id="LTDL01000014">
    <property type="protein sequence ID" value="OAG31644.1"/>
    <property type="molecule type" value="Genomic_DNA"/>
</dbReference>
<name>A0A177EI39_9MICR</name>
<dbReference type="OrthoDB" id="427960at2759"/>
<protein>
    <recommendedName>
        <fullName evidence="3">CCHC-type domain-containing protein</fullName>
    </recommendedName>
</protein>
<dbReference type="InterPro" id="IPR036875">
    <property type="entry name" value="Znf_CCHC_sf"/>
</dbReference>
<dbReference type="RefSeq" id="XP_067545245.1">
    <property type="nucleotide sequence ID" value="XM_067687537.1"/>
</dbReference>
<comment type="caution">
    <text evidence="4">The sequence shown here is derived from an EMBL/GenBank/DDBJ whole genome shotgun (WGS) entry which is preliminary data.</text>
</comment>
<dbReference type="PROSITE" id="PS50158">
    <property type="entry name" value="ZF_CCHC"/>
    <property type="match status" value="1"/>
</dbReference>
<dbReference type="GO" id="GO:0003676">
    <property type="term" value="F:nucleic acid binding"/>
    <property type="evidence" value="ECO:0007669"/>
    <property type="project" value="InterPro"/>
</dbReference>
<dbReference type="Proteomes" id="UP000185944">
    <property type="component" value="Unassembled WGS sequence"/>
</dbReference>
<dbReference type="VEuPathDB" id="MicrosporidiaDB:NEDG_00119"/>
<evidence type="ECO:0000256" key="1">
    <source>
        <dbReference type="PROSITE-ProRule" id="PRU00047"/>
    </source>
</evidence>
<keyword evidence="1" id="KW-0479">Metal-binding</keyword>
<gene>
    <name evidence="4" type="ORF">NEDG_00119</name>
</gene>
<evidence type="ECO:0000259" key="3">
    <source>
        <dbReference type="PROSITE" id="PS50158"/>
    </source>
</evidence>
<keyword evidence="1" id="KW-0862">Zinc</keyword>
<keyword evidence="5" id="KW-1185">Reference proteome</keyword>
<keyword evidence="1" id="KW-0863">Zinc-finger</keyword>
<feature type="domain" description="CCHC-type" evidence="3">
    <location>
        <begin position="216"/>
        <end position="231"/>
    </location>
</feature>
<evidence type="ECO:0000313" key="4">
    <source>
        <dbReference type="EMBL" id="OAG31644.1"/>
    </source>
</evidence>
<sequence length="241" mass="27608">MELRVDAENLLREPEPRAVLKRIRDWEIQILKNGDSKHLGELCSLYLNQPLGALRDLIGNEIMKGERSKSKIEELIRAVSEARDELSMPIFSIIEASISTNKSIPTQNLPQPPFLPELPEQQLPEQQHPEQSEYPEMQPEMQPEPLPQTIKELIVQEMEKQAEEKGLPEVRSVIERTRDSKWEEIIQELMALMKEAKNSSQTAPAPRKTSKKALVCFNCDKKGHIVKYCPNRARKPSSPKS</sequence>
<accession>A0A177EI39</accession>
<dbReference type="InterPro" id="IPR001878">
    <property type="entry name" value="Znf_CCHC"/>
</dbReference>
<feature type="compositionally biased region" description="Low complexity" evidence="2">
    <location>
        <begin position="132"/>
        <end position="143"/>
    </location>
</feature>
<dbReference type="GeneID" id="93646469"/>